<feature type="transmembrane region" description="Helical" evidence="1">
    <location>
        <begin position="278"/>
        <end position="297"/>
    </location>
</feature>
<dbReference type="Pfam" id="PF13194">
    <property type="entry name" value="DUF4010"/>
    <property type="match status" value="1"/>
</dbReference>
<protein>
    <submittedName>
        <fullName evidence="4">Hypothetical conserved protein</fullName>
    </submittedName>
</protein>
<keyword evidence="1" id="KW-0472">Membrane</keyword>
<feature type="transmembrane region" description="Helical" evidence="1">
    <location>
        <begin position="215"/>
        <end position="235"/>
    </location>
</feature>
<reference evidence="4" key="2">
    <citation type="journal article" date="2012" name="PLoS ONE">
        <title>A Deeply Branching Thermophilic Bacterium with an Ancient Acetyl-CoA Pathway Dominates a Subsurface Ecosystem.</title>
        <authorList>
            <person name="Takami H."/>
            <person name="Noguchi H."/>
            <person name="Takaki Y."/>
            <person name="Uchiyama I."/>
            <person name="Toyoda A."/>
            <person name="Nishi S."/>
            <person name="Chee G.-J."/>
            <person name="Arai W."/>
            <person name="Nunoura T."/>
            <person name="Itoh T."/>
            <person name="Hattori M."/>
            <person name="Takai K."/>
        </authorList>
    </citation>
    <scope>NUCLEOTIDE SEQUENCE</scope>
</reference>
<feature type="transmembrane region" description="Helical" evidence="1">
    <location>
        <begin position="121"/>
        <end position="141"/>
    </location>
</feature>
<gene>
    <name evidence="4" type="ORF">HGMM_F09D09C16</name>
</gene>
<feature type="transmembrane region" description="Helical" evidence="1">
    <location>
        <begin position="44"/>
        <end position="65"/>
    </location>
</feature>
<sequence>MDTTTEVAFGGSQWQTFAPFGIALAIGCLIGLERERSAAHENSGLPGGIRTFPLVALLGCTAAWLGEQFHLALFIALTAGFAALVVMAYFLTGSRGDIGMTTEVAALLTYVFGAMTYRGHWLLAAGLAVATTVLLSLRRILHEWVRKISEQDLYAALKLAVITVIVLPLLPDVDYGPELLRLFNPFRTWLLVVLVSAVGFLGYVGMRVVGPQWGLPLSGLLGGLVSSTAVTLALAGRAREEPRLVRACVLGIGLAWAAMGIRIALAVAFVHWPLLRWLGPPIGLASLTVSLGAWALSGQSRREALDFETKNPFSLWSAMRLAGLFLVILIAVRLAQLYLHESGLIVAALLAGTADMDAITLSLARLASRQDIVSLWAMVGICLAALSNTLVKTVVAYTFGGRPLGHATALLAVFTIVGGGVGLMFTVAALRWGG</sequence>
<accession>H5SCD6</accession>
<dbReference type="EMBL" id="AP011668">
    <property type="protein sequence ID" value="BAL53822.1"/>
    <property type="molecule type" value="Genomic_DNA"/>
</dbReference>
<organism evidence="4">
    <name type="scientific">uncultured Planctomycetota bacterium</name>
    <dbReference type="NCBI Taxonomy" id="120965"/>
    <lineage>
        <taxon>Bacteria</taxon>
        <taxon>Pseudomonadati</taxon>
        <taxon>Planctomycetota</taxon>
        <taxon>environmental samples</taxon>
    </lineage>
</organism>
<keyword evidence="1" id="KW-0812">Transmembrane</keyword>
<dbReference type="InterPro" id="IPR025105">
    <property type="entry name" value="DUF4010"/>
</dbReference>
<name>H5SCD6_9BACT</name>
<feature type="transmembrane region" description="Helical" evidence="1">
    <location>
        <begin position="409"/>
        <end position="430"/>
    </location>
</feature>
<evidence type="ECO:0000256" key="1">
    <source>
        <dbReference type="SAM" id="Phobius"/>
    </source>
</evidence>
<feature type="transmembrane region" description="Helical" evidence="1">
    <location>
        <begin position="12"/>
        <end position="32"/>
    </location>
</feature>
<proteinExistence type="predicted"/>
<dbReference type="PANTHER" id="PTHR39084">
    <property type="entry name" value="MEMBRANE PROTEIN-RELATED"/>
    <property type="match status" value="1"/>
</dbReference>
<feature type="transmembrane region" description="Helical" evidence="1">
    <location>
        <begin position="153"/>
        <end position="170"/>
    </location>
</feature>
<dbReference type="AlphaFoldDB" id="H5SCD6"/>
<keyword evidence="1" id="KW-1133">Transmembrane helix</keyword>
<evidence type="ECO:0000259" key="3">
    <source>
        <dbReference type="Pfam" id="PF13194"/>
    </source>
</evidence>
<feature type="transmembrane region" description="Helical" evidence="1">
    <location>
        <begin position="71"/>
        <end position="91"/>
    </location>
</feature>
<dbReference type="PANTHER" id="PTHR39084:SF1">
    <property type="entry name" value="DUF4010 DOMAIN-CONTAINING PROTEIN"/>
    <property type="match status" value="1"/>
</dbReference>
<feature type="transmembrane region" description="Helical" evidence="1">
    <location>
        <begin position="375"/>
        <end position="397"/>
    </location>
</feature>
<reference evidence="4" key="1">
    <citation type="journal article" date="2005" name="Environ. Microbiol.">
        <title>Genetic and functional properties of uncultivated thermophilic crenarchaeotes from a subsurface gold mine as revealed by analysis of genome fragments.</title>
        <authorList>
            <person name="Nunoura T."/>
            <person name="Hirayama H."/>
            <person name="Takami H."/>
            <person name="Oida H."/>
            <person name="Nishi S."/>
            <person name="Shimamura S."/>
            <person name="Suzuki Y."/>
            <person name="Inagaki F."/>
            <person name="Takai K."/>
            <person name="Nealson K.H."/>
            <person name="Horikoshi K."/>
        </authorList>
    </citation>
    <scope>NUCLEOTIDE SEQUENCE</scope>
</reference>
<feature type="transmembrane region" description="Helical" evidence="1">
    <location>
        <begin position="344"/>
        <end position="363"/>
    </location>
</feature>
<feature type="domain" description="DUF4010" evidence="3">
    <location>
        <begin position="193"/>
        <end position="400"/>
    </location>
</feature>
<dbReference type="InterPro" id="IPR049177">
    <property type="entry name" value="MgtC_SapB_SrpB_YhiD_N"/>
</dbReference>
<feature type="domain" description="MgtC/SapB/SrpB/YhiD N-terminal" evidence="2">
    <location>
        <begin position="21"/>
        <end position="143"/>
    </location>
</feature>
<evidence type="ECO:0000313" key="4">
    <source>
        <dbReference type="EMBL" id="BAL53822.1"/>
    </source>
</evidence>
<feature type="transmembrane region" description="Helical" evidence="1">
    <location>
        <begin position="247"/>
        <end position="272"/>
    </location>
</feature>
<feature type="transmembrane region" description="Helical" evidence="1">
    <location>
        <begin position="318"/>
        <end position="338"/>
    </location>
</feature>
<dbReference type="Pfam" id="PF02308">
    <property type="entry name" value="MgtC"/>
    <property type="match status" value="1"/>
</dbReference>
<evidence type="ECO:0000259" key="2">
    <source>
        <dbReference type="Pfam" id="PF02308"/>
    </source>
</evidence>
<feature type="transmembrane region" description="Helical" evidence="1">
    <location>
        <begin position="190"/>
        <end position="209"/>
    </location>
</feature>